<comment type="subcellular location">
    <subcellularLocation>
        <location evidence="1">Nucleus</location>
    </subcellularLocation>
</comment>
<dbReference type="OrthoDB" id="8064436at2759"/>
<keyword evidence="3" id="KW-0233">DNA recombination</keyword>
<dbReference type="InterPro" id="IPR010585">
    <property type="entry name" value="DNA_repair_prot_XRCC4"/>
</dbReference>
<organism evidence="10 11">
    <name type="scientific">Trichoplax adhaerens</name>
    <name type="common">Trichoplax reptans</name>
    <dbReference type="NCBI Taxonomy" id="10228"/>
    <lineage>
        <taxon>Eukaryota</taxon>
        <taxon>Metazoa</taxon>
        <taxon>Placozoa</taxon>
        <taxon>Uniplacotomia</taxon>
        <taxon>Trichoplacea</taxon>
        <taxon>Trichoplacidae</taxon>
        <taxon>Trichoplax</taxon>
    </lineage>
</organism>
<protein>
    <recommendedName>
        <fullName evidence="12">DNA repair protein XRCC4</fullName>
    </recommendedName>
</protein>
<dbReference type="GO" id="GO:0003677">
    <property type="term" value="F:DNA binding"/>
    <property type="evidence" value="ECO:0007669"/>
    <property type="project" value="InterPro"/>
</dbReference>
<dbReference type="GO" id="GO:0006310">
    <property type="term" value="P:DNA recombination"/>
    <property type="evidence" value="ECO:0007669"/>
    <property type="project" value="UniProtKB-KW"/>
</dbReference>
<feature type="compositionally biased region" description="Low complexity" evidence="7">
    <location>
        <begin position="231"/>
        <end position="257"/>
    </location>
</feature>
<evidence type="ECO:0000256" key="7">
    <source>
        <dbReference type="SAM" id="MobiDB-lite"/>
    </source>
</evidence>
<evidence type="ECO:0000256" key="1">
    <source>
        <dbReference type="ARBA" id="ARBA00004123"/>
    </source>
</evidence>
<dbReference type="InterPro" id="IPR038051">
    <property type="entry name" value="XRCC4-like_N_sf"/>
</dbReference>
<evidence type="ECO:0000256" key="2">
    <source>
        <dbReference type="ARBA" id="ARBA00022763"/>
    </source>
</evidence>
<keyword evidence="4" id="KW-0234">DNA repair</keyword>
<dbReference type="GO" id="GO:0005958">
    <property type="term" value="C:DNA-dependent protein kinase-DNA ligase 4 complex"/>
    <property type="evidence" value="ECO:0000318"/>
    <property type="project" value="GO_Central"/>
</dbReference>
<dbReference type="CTD" id="6749191"/>
<evidence type="ECO:0008006" key="12">
    <source>
        <dbReference type="Google" id="ProtNLM"/>
    </source>
</evidence>
<feature type="region of interest" description="Disordered" evidence="7">
    <location>
        <begin position="223"/>
        <end position="337"/>
    </location>
</feature>
<gene>
    <name evidence="10" type="ORF">TRIADDRAFT_52000</name>
</gene>
<keyword evidence="2" id="KW-0227">DNA damage</keyword>
<feature type="domain" description="XRCC4 N-terminal" evidence="8">
    <location>
        <begin position="15"/>
        <end position="118"/>
    </location>
</feature>
<dbReference type="Gene3D" id="2.170.210.10">
    <property type="entry name" value="DNA double-strand break repair and VJ recombination XRCC4, N-terminal"/>
    <property type="match status" value="1"/>
</dbReference>
<dbReference type="SUPFAM" id="SSF50809">
    <property type="entry name" value="XRCC4, N-terminal domain"/>
    <property type="match status" value="1"/>
</dbReference>
<proteinExistence type="inferred from homology"/>
<evidence type="ECO:0000259" key="9">
    <source>
        <dbReference type="Pfam" id="PF21924"/>
    </source>
</evidence>
<evidence type="ECO:0000256" key="5">
    <source>
        <dbReference type="ARBA" id="ARBA00023242"/>
    </source>
</evidence>
<dbReference type="Proteomes" id="UP000009022">
    <property type="component" value="Unassembled WGS sequence"/>
</dbReference>
<dbReference type="InterPro" id="IPR014751">
    <property type="entry name" value="XRCC4-like_C"/>
</dbReference>
<sequence>MEEKYLCRIEAAGQKYYLMTSWENDDVDQLCKLFLTDGQSAWHTVVTDGVANRLARSVQMDLHEYLKQTKKAFTANSSANSNFHFGVSLLPDHNTVEFAWKKYLRSEDMKFQLGKLKMAAVTDPKAIISELFDFSLSQISNLKMNIASLNSTNERLSSERAESLKNLEEFVVTKENLEVDMYGKFIRVLNSKKNKIRTLTNQVRNMPTFPTSVKMEEKIKVEKEEEDDLLLPGTSHSGPGTSSTSTENENSLPSSSLMLEDTVSNICVAPTAKRRKRRGAAIKSDADDLPALPKTRSLRKNSSQLSRNNSTGSNSSQGRLKRNSSALPGAEDLMEEI</sequence>
<accession>B3RLH3</accession>
<feature type="domain" description="XRCC4 coiled-coil" evidence="9">
    <location>
        <begin position="123"/>
        <end position="199"/>
    </location>
</feature>
<dbReference type="InParanoid" id="B3RLH3"/>
<dbReference type="STRING" id="10228.B3RLH3"/>
<dbReference type="InterPro" id="IPR053962">
    <property type="entry name" value="XRCC4_CC"/>
</dbReference>
<dbReference type="FunFam" id="1.20.5.370:FF:000011">
    <property type="entry name" value="DNA repair protein XRCC4 isoform X2"/>
    <property type="match status" value="1"/>
</dbReference>
<dbReference type="PANTHER" id="PTHR28559">
    <property type="entry name" value="DNA REPAIR PROTEIN XRCC4"/>
    <property type="match status" value="1"/>
</dbReference>
<dbReference type="GO" id="GO:0032807">
    <property type="term" value="C:DNA ligase IV complex"/>
    <property type="evidence" value="ECO:0000318"/>
    <property type="project" value="GO_Central"/>
</dbReference>
<evidence type="ECO:0000256" key="6">
    <source>
        <dbReference type="ARBA" id="ARBA00025728"/>
    </source>
</evidence>
<dbReference type="GO" id="GO:0006303">
    <property type="term" value="P:double-strand break repair via nonhomologous end joining"/>
    <property type="evidence" value="ECO:0000318"/>
    <property type="project" value="GO_Central"/>
</dbReference>
<dbReference type="PhylomeDB" id="B3RLH3"/>
<dbReference type="EMBL" id="DS985241">
    <property type="protein sequence ID" value="EDV29537.1"/>
    <property type="molecule type" value="Genomic_DNA"/>
</dbReference>
<evidence type="ECO:0000313" key="11">
    <source>
        <dbReference type="Proteomes" id="UP000009022"/>
    </source>
</evidence>
<dbReference type="SUPFAM" id="SSF58022">
    <property type="entry name" value="XRCC4, C-terminal oligomerization domain"/>
    <property type="match status" value="1"/>
</dbReference>
<name>B3RLH3_TRIAD</name>
<keyword evidence="5" id="KW-0539">Nucleus</keyword>
<dbReference type="RefSeq" id="XP_002108739.1">
    <property type="nucleotide sequence ID" value="XM_002108703.1"/>
</dbReference>
<reference evidence="10 11" key="1">
    <citation type="journal article" date="2008" name="Nature">
        <title>The Trichoplax genome and the nature of placozoans.</title>
        <authorList>
            <person name="Srivastava M."/>
            <person name="Begovic E."/>
            <person name="Chapman J."/>
            <person name="Putnam N.H."/>
            <person name="Hellsten U."/>
            <person name="Kawashima T."/>
            <person name="Kuo A."/>
            <person name="Mitros T."/>
            <person name="Salamov A."/>
            <person name="Carpenter M.L."/>
            <person name="Signorovitch A.Y."/>
            <person name="Moreno M.A."/>
            <person name="Kamm K."/>
            <person name="Grimwood J."/>
            <person name="Schmutz J."/>
            <person name="Shapiro H."/>
            <person name="Grigoriev I.V."/>
            <person name="Buss L.W."/>
            <person name="Schierwater B."/>
            <person name="Dellaporta S.L."/>
            <person name="Rokhsar D.S."/>
        </authorList>
    </citation>
    <scope>NUCLEOTIDE SEQUENCE [LARGE SCALE GENOMIC DNA]</scope>
    <source>
        <strain evidence="10 11">Grell-BS-1999</strain>
    </source>
</reference>
<feature type="compositionally biased region" description="Polar residues" evidence="7">
    <location>
        <begin position="300"/>
        <end position="326"/>
    </location>
</feature>
<dbReference type="Pfam" id="PF21924">
    <property type="entry name" value="XRCC4_CC"/>
    <property type="match status" value="1"/>
</dbReference>
<dbReference type="KEGG" id="tad:TRIADDRAFT_52000"/>
<dbReference type="AlphaFoldDB" id="B3RLH3"/>
<dbReference type="Pfam" id="PF06632">
    <property type="entry name" value="XRCC4"/>
    <property type="match status" value="1"/>
</dbReference>
<dbReference type="Gene3D" id="1.20.5.370">
    <property type="match status" value="1"/>
</dbReference>
<dbReference type="PANTHER" id="PTHR28559:SF1">
    <property type="entry name" value="DNA REPAIR PROTEIN XRCC4"/>
    <property type="match status" value="1"/>
</dbReference>
<keyword evidence="11" id="KW-1185">Reference proteome</keyword>
<dbReference type="HOGENOM" id="CLU_072334_0_0_1"/>
<dbReference type="OMA" id="SNICVAP"/>
<dbReference type="InterPro" id="IPR009089">
    <property type="entry name" value="XRCC4_N_sf"/>
</dbReference>
<dbReference type="eggNOG" id="ENOG502QWJA">
    <property type="taxonomic scope" value="Eukaryota"/>
</dbReference>
<evidence type="ECO:0000313" key="10">
    <source>
        <dbReference type="EMBL" id="EDV29537.1"/>
    </source>
</evidence>
<evidence type="ECO:0000256" key="4">
    <source>
        <dbReference type="ARBA" id="ARBA00023204"/>
    </source>
</evidence>
<dbReference type="GeneID" id="6749191"/>
<evidence type="ECO:0000256" key="3">
    <source>
        <dbReference type="ARBA" id="ARBA00023172"/>
    </source>
</evidence>
<dbReference type="CDD" id="cd22283">
    <property type="entry name" value="HD_XRCC4_N"/>
    <property type="match status" value="1"/>
</dbReference>
<dbReference type="InterPro" id="IPR053961">
    <property type="entry name" value="XRCC4_N"/>
</dbReference>
<comment type="similarity">
    <text evidence="6">Belongs to the XRCC4-XLF family. XRCC4 subfamily.</text>
</comment>
<evidence type="ECO:0000259" key="8">
    <source>
        <dbReference type="Pfam" id="PF06632"/>
    </source>
</evidence>
<dbReference type="GO" id="GO:0010165">
    <property type="term" value="P:response to X-ray"/>
    <property type="evidence" value="ECO:0000318"/>
    <property type="project" value="GO_Central"/>
</dbReference>